<name>A0A7G5H5H9_9BACT</name>
<organism evidence="1 2">
    <name type="scientific">Spirosoma foliorum</name>
    <dbReference type="NCBI Taxonomy" id="2710596"/>
    <lineage>
        <taxon>Bacteria</taxon>
        <taxon>Pseudomonadati</taxon>
        <taxon>Bacteroidota</taxon>
        <taxon>Cytophagia</taxon>
        <taxon>Cytophagales</taxon>
        <taxon>Cytophagaceae</taxon>
        <taxon>Spirosoma</taxon>
    </lineage>
</organism>
<keyword evidence="2" id="KW-1185">Reference proteome</keyword>
<sequence length="260" mass="29472">MQILTLPSATITVHDSPRTLPESRRVECDYYSLIESSVGSTQDDIDRHFEVMAGLVGCDDPNAQLTAINNTRFLFANLLGKQYSARSLAFCCLVEKIDDKPWEDYSPEGIEELARVLSAKGLTDELLLQTWGPVKKKLYSELTQFDPERFPDMEEPNFILQQKALLIELDSLIDPDDPALAYQIDALNQEIQESIKPAQLTGPNNQLEIIRESYVSNKIAMQMEGLPVDDKTSTIAFWQYVKALEAKYKRNTPTNHELVE</sequence>
<dbReference type="RefSeq" id="WP_182463740.1">
    <property type="nucleotide sequence ID" value="NZ_CP059732.1"/>
</dbReference>
<gene>
    <name evidence="1" type="ORF">H3H32_16510</name>
</gene>
<accession>A0A7G5H5H9</accession>
<dbReference type="KEGG" id="sfol:H3H32_16510"/>
<evidence type="ECO:0000313" key="2">
    <source>
        <dbReference type="Proteomes" id="UP000515369"/>
    </source>
</evidence>
<proteinExistence type="predicted"/>
<evidence type="ECO:0000313" key="1">
    <source>
        <dbReference type="EMBL" id="QMW06371.1"/>
    </source>
</evidence>
<dbReference type="EMBL" id="CP059732">
    <property type="protein sequence ID" value="QMW06371.1"/>
    <property type="molecule type" value="Genomic_DNA"/>
</dbReference>
<reference evidence="1 2" key="1">
    <citation type="submission" date="2020-07" db="EMBL/GenBank/DDBJ databases">
        <title>Spirosoma foliorum sp. nov., isolated from the leaves on the Nejang mountain Korea, Republic of.</title>
        <authorList>
            <person name="Ho H."/>
            <person name="Lee Y.-J."/>
            <person name="Nurcahyanto D.-A."/>
            <person name="Kim S.-G."/>
        </authorList>
    </citation>
    <scope>NUCLEOTIDE SEQUENCE [LARGE SCALE GENOMIC DNA]</scope>
    <source>
        <strain evidence="1 2">PL0136</strain>
    </source>
</reference>
<dbReference type="Proteomes" id="UP000515369">
    <property type="component" value="Chromosome"/>
</dbReference>
<protein>
    <submittedName>
        <fullName evidence="1">Uncharacterized protein</fullName>
    </submittedName>
</protein>
<dbReference type="AlphaFoldDB" id="A0A7G5H5H9"/>